<comment type="similarity">
    <text evidence="2 6">Belongs to the trans-sulfuration enzymes family.</text>
</comment>
<dbReference type="Proteomes" id="UP000242642">
    <property type="component" value="Unassembled WGS sequence"/>
</dbReference>
<evidence type="ECO:0000313" key="8">
    <source>
        <dbReference type="Proteomes" id="UP000242642"/>
    </source>
</evidence>
<evidence type="ECO:0000256" key="1">
    <source>
        <dbReference type="ARBA" id="ARBA00001933"/>
    </source>
</evidence>
<dbReference type="GO" id="GO:0030170">
    <property type="term" value="F:pyridoxal phosphate binding"/>
    <property type="evidence" value="ECO:0007669"/>
    <property type="project" value="InterPro"/>
</dbReference>
<dbReference type="GO" id="GO:0005737">
    <property type="term" value="C:cytoplasm"/>
    <property type="evidence" value="ECO:0007669"/>
    <property type="project" value="TreeGrafter"/>
</dbReference>
<keyword evidence="8" id="KW-1185">Reference proteome</keyword>
<evidence type="ECO:0000256" key="4">
    <source>
        <dbReference type="ARBA" id="ARBA00022898"/>
    </source>
</evidence>
<dbReference type="SUPFAM" id="SSF53383">
    <property type="entry name" value="PLP-dependent transferases"/>
    <property type="match status" value="1"/>
</dbReference>
<dbReference type="InterPro" id="IPR015421">
    <property type="entry name" value="PyrdxlP-dep_Trfase_major"/>
</dbReference>
<dbReference type="Pfam" id="PF01053">
    <property type="entry name" value="Cys_Met_Meta_PP"/>
    <property type="match status" value="1"/>
</dbReference>
<dbReference type="GO" id="GO:0071269">
    <property type="term" value="P:L-homocysteine biosynthetic process"/>
    <property type="evidence" value="ECO:0007669"/>
    <property type="project" value="TreeGrafter"/>
</dbReference>
<accession>A0A1H9ZXN0</accession>
<reference evidence="8" key="1">
    <citation type="submission" date="2016-10" db="EMBL/GenBank/DDBJ databases">
        <authorList>
            <person name="Varghese N."/>
            <person name="Submissions S."/>
        </authorList>
    </citation>
    <scope>NUCLEOTIDE SEQUENCE [LARGE SCALE GENOMIC DNA]</scope>
    <source>
        <strain evidence="8">DSM 18579</strain>
    </source>
</reference>
<sequence length="453" mass="49214">MTQNNQINVEGTTQSNWRAETISLHAGYDANEHNRSAALPIYQTASYLFDDASHGADLFNLAKEGYIYTRTGNPTLDILEKRLAALEGGVGAVTFATGMSAIDAAISTIAQSGDHILASKEIYGGTHNFFKEVLPARGITTEHFPIDDLAQLESLIKSNTKLIFIESISNPSTRVADIPKISRIAKQYGIVLIVDNTVASPVGINAIELGADILVHSLTKYIGGHGNTLGGVVIDSGRFNWQAYPEKYPTLSTPSQAYHGIVFNDYFKELAYIVKVRTSALRSSGAALSPHSAFLLAQGLETLSLRYERISDNALKIVNFLNTHEKVKSVNHPSLNAHPDHAIATQYLKYKGAPGIISFELNASSHQISAFYNHLNLFLRLVNIGDNKSLAAIPAQTTHRQLNEAELKLAGISPGLVRLSIGIEHADDLIDDLKQAFAHAFIEAPSKSFAKVV</sequence>
<dbReference type="EMBL" id="FOHV01000004">
    <property type="protein sequence ID" value="SES86491.1"/>
    <property type="molecule type" value="Genomic_DNA"/>
</dbReference>
<protein>
    <submittedName>
        <fullName evidence="7">O-acetylhomoserine sulfhydrylase</fullName>
    </submittedName>
</protein>
<evidence type="ECO:0000256" key="5">
    <source>
        <dbReference type="PIRSR" id="PIRSR001434-2"/>
    </source>
</evidence>
<keyword evidence="4 5" id="KW-0663">Pyridoxal phosphate</keyword>
<dbReference type="STRING" id="1123402.SAMN02583745_00752"/>
<evidence type="ECO:0000256" key="6">
    <source>
        <dbReference type="RuleBase" id="RU362118"/>
    </source>
</evidence>
<dbReference type="GO" id="GO:0004124">
    <property type="term" value="F:cysteine synthase activity"/>
    <property type="evidence" value="ECO:0007669"/>
    <property type="project" value="TreeGrafter"/>
</dbReference>
<evidence type="ECO:0000256" key="2">
    <source>
        <dbReference type="ARBA" id="ARBA00009077"/>
    </source>
</evidence>
<dbReference type="InterPro" id="IPR000277">
    <property type="entry name" value="Cys/Met-Metab_PyrdxlP-dep_enz"/>
</dbReference>
<dbReference type="PANTHER" id="PTHR43797">
    <property type="entry name" value="HOMOCYSTEINE/CYSTEINE SYNTHASE"/>
    <property type="match status" value="1"/>
</dbReference>
<gene>
    <name evidence="7" type="ORF">SAMN02583745_00752</name>
</gene>
<dbReference type="PANTHER" id="PTHR43797:SF2">
    <property type="entry name" value="HOMOCYSTEINE_CYSTEINE SYNTHASE"/>
    <property type="match status" value="1"/>
</dbReference>
<proteinExistence type="inferred from homology"/>
<dbReference type="InterPro" id="IPR015424">
    <property type="entry name" value="PyrdxlP-dep_Trfase"/>
</dbReference>
<name>A0A1H9ZXN0_9GAMM</name>
<dbReference type="Gene3D" id="3.90.1150.10">
    <property type="entry name" value="Aspartate Aminotransferase, domain 1"/>
    <property type="match status" value="1"/>
</dbReference>
<dbReference type="NCBIfam" id="TIGR01326">
    <property type="entry name" value="OAH_OAS_sulfhy"/>
    <property type="match status" value="1"/>
</dbReference>
<dbReference type="CDD" id="cd00614">
    <property type="entry name" value="CGS_like"/>
    <property type="match status" value="1"/>
</dbReference>
<feature type="modified residue" description="N6-(pyridoxal phosphate)lysine" evidence="5">
    <location>
        <position position="220"/>
    </location>
</feature>
<dbReference type="PIRSF" id="PIRSF001434">
    <property type="entry name" value="CGS"/>
    <property type="match status" value="1"/>
</dbReference>
<comment type="cofactor">
    <cofactor evidence="1 6">
        <name>pyridoxal 5'-phosphate</name>
        <dbReference type="ChEBI" id="CHEBI:597326"/>
    </cofactor>
</comment>
<dbReference type="FunFam" id="3.40.640.10:FF:000035">
    <property type="entry name" value="O-succinylhomoserine sulfhydrylase"/>
    <property type="match status" value="1"/>
</dbReference>
<dbReference type="Gene3D" id="3.40.640.10">
    <property type="entry name" value="Type I PLP-dependent aspartate aminotransferase-like (Major domain)"/>
    <property type="match status" value="1"/>
</dbReference>
<dbReference type="GO" id="GO:0019346">
    <property type="term" value="P:transsulfuration"/>
    <property type="evidence" value="ECO:0007669"/>
    <property type="project" value="InterPro"/>
</dbReference>
<dbReference type="PROSITE" id="PS00868">
    <property type="entry name" value="CYS_MET_METAB_PP"/>
    <property type="match status" value="1"/>
</dbReference>
<dbReference type="InterPro" id="IPR054542">
    <property type="entry name" value="Cys_met_metab_PP"/>
</dbReference>
<dbReference type="InterPro" id="IPR015422">
    <property type="entry name" value="PyrdxlP-dep_Trfase_small"/>
</dbReference>
<organism evidence="7 8">
    <name type="scientific">Thorsellia anophelis DSM 18579</name>
    <dbReference type="NCBI Taxonomy" id="1123402"/>
    <lineage>
        <taxon>Bacteria</taxon>
        <taxon>Pseudomonadati</taxon>
        <taxon>Pseudomonadota</taxon>
        <taxon>Gammaproteobacteria</taxon>
        <taxon>Enterobacterales</taxon>
        <taxon>Thorselliaceae</taxon>
        <taxon>Thorsellia</taxon>
    </lineage>
</organism>
<keyword evidence="3" id="KW-0808">Transferase</keyword>
<dbReference type="GO" id="GO:0006535">
    <property type="term" value="P:cysteine biosynthetic process from serine"/>
    <property type="evidence" value="ECO:0007669"/>
    <property type="project" value="TreeGrafter"/>
</dbReference>
<dbReference type="GO" id="GO:0003961">
    <property type="term" value="F:O-acetylhomoserine aminocarboxypropyltransferase activity"/>
    <property type="evidence" value="ECO:0007669"/>
    <property type="project" value="TreeGrafter"/>
</dbReference>
<dbReference type="OrthoDB" id="9805807at2"/>
<dbReference type="InterPro" id="IPR006235">
    <property type="entry name" value="OAc-hSer/O-AcSer_sulfhydrylase"/>
</dbReference>
<evidence type="ECO:0000256" key="3">
    <source>
        <dbReference type="ARBA" id="ARBA00022679"/>
    </source>
</evidence>
<dbReference type="RefSeq" id="WP_093317910.1">
    <property type="nucleotide sequence ID" value="NZ_FOHV01000004.1"/>
</dbReference>
<dbReference type="AlphaFoldDB" id="A0A1H9ZXN0"/>
<evidence type="ECO:0000313" key="7">
    <source>
        <dbReference type="EMBL" id="SES86491.1"/>
    </source>
</evidence>